<reference evidence="3" key="2">
    <citation type="submission" date="2019-10" db="EMBL/GenBank/DDBJ databases">
        <authorList>
            <consortium name="NCBI Genome Project"/>
        </authorList>
    </citation>
    <scope>NUCLEOTIDE SEQUENCE</scope>
    <source>
        <strain evidence="3">NI907</strain>
    </source>
</reference>
<dbReference type="GeneID" id="41957654"/>
<dbReference type="PANTHER" id="PTHR42069">
    <property type="entry name" value="HYPHAL ANASTAMOSIS-8 PROTEIN"/>
    <property type="match status" value="1"/>
</dbReference>
<feature type="transmembrane region" description="Helical" evidence="1">
    <location>
        <begin position="46"/>
        <end position="67"/>
    </location>
</feature>
<feature type="transmembrane region" description="Helical" evidence="1">
    <location>
        <begin position="79"/>
        <end position="96"/>
    </location>
</feature>
<keyword evidence="1" id="KW-0472">Membrane</keyword>
<gene>
    <name evidence="3" type="ORF">PgNI_02682</name>
</gene>
<dbReference type="AlphaFoldDB" id="A0A6P8BBP7"/>
<keyword evidence="1" id="KW-0812">Transmembrane</keyword>
<keyword evidence="1" id="KW-1133">Transmembrane helix</keyword>
<name>A0A6P8BBP7_PYRGI</name>
<dbReference type="RefSeq" id="XP_030984474.1">
    <property type="nucleotide sequence ID" value="XM_031122743.1"/>
</dbReference>
<sequence length="157" mass="17534">MAKFGLRGVSFSCSLIVVAVMSTVLTMFDATKVHQGASHAQRHTRLILILTVSCLSVVICMFIFWPYCRGGYRKVEKVAVYYTLLTIGGFIVRIGLDSDCCFSPTSAQQQRQQGHVWSWAQTPRAETFEDDVDYSLLCRLQVGIGIISSTYVMSQMS</sequence>
<accession>A0A6P8BBP7</accession>
<keyword evidence="2" id="KW-1185">Reference proteome</keyword>
<protein>
    <submittedName>
        <fullName evidence="3">Uncharacterized protein</fullName>
    </submittedName>
</protein>
<proteinExistence type="predicted"/>
<dbReference type="PANTHER" id="PTHR42069:SF1">
    <property type="entry name" value="MARVEL DOMAIN-CONTAINING PROTEIN"/>
    <property type="match status" value="1"/>
</dbReference>
<dbReference type="KEGG" id="pgri:PgNI_02682"/>
<evidence type="ECO:0000313" key="3">
    <source>
        <dbReference type="RefSeq" id="XP_030984474.1"/>
    </source>
</evidence>
<evidence type="ECO:0000256" key="1">
    <source>
        <dbReference type="SAM" id="Phobius"/>
    </source>
</evidence>
<evidence type="ECO:0000313" key="2">
    <source>
        <dbReference type="Proteomes" id="UP000515153"/>
    </source>
</evidence>
<reference evidence="3" key="1">
    <citation type="journal article" date="2019" name="Mol. Biol. Evol.">
        <title>Blast fungal genomes show frequent chromosomal changes, gene gains and losses, and effector gene turnover.</title>
        <authorList>
            <person name="Gomez Luciano L.B."/>
            <person name="Jason Tsai I."/>
            <person name="Chuma I."/>
            <person name="Tosa Y."/>
            <person name="Chen Y.H."/>
            <person name="Li J.Y."/>
            <person name="Li M.Y."/>
            <person name="Jade Lu M.Y."/>
            <person name="Nakayashiki H."/>
            <person name="Li W.H."/>
        </authorList>
    </citation>
    <scope>NUCLEOTIDE SEQUENCE</scope>
    <source>
        <strain evidence="3">NI907</strain>
    </source>
</reference>
<reference evidence="3" key="3">
    <citation type="submission" date="2025-08" db="UniProtKB">
        <authorList>
            <consortium name="RefSeq"/>
        </authorList>
    </citation>
    <scope>IDENTIFICATION</scope>
    <source>
        <strain evidence="3">NI907</strain>
    </source>
</reference>
<feature type="transmembrane region" description="Helical" evidence="1">
    <location>
        <begin position="6"/>
        <end position="25"/>
    </location>
</feature>
<organism evidence="2 3">
    <name type="scientific">Pyricularia grisea</name>
    <name type="common">Crabgrass-specific blast fungus</name>
    <name type="synonym">Magnaporthe grisea</name>
    <dbReference type="NCBI Taxonomy" id="148305"/>
    <lineage>
        <taxon>Eukaryota</taxon>
        <taxon>Fungi</taxon>
        <taxon>Dikarya</taxon>
        <taxon>Ascomycota</taxon>
        <taxon>Pezizomycotina</taxon>
        <taxon>Sordariomycetes</taxon>
        <taxon>Sordariomycetidae</taxon>
        <taxon>Magnaporthales</taxon>
        <taxon>Pyriculariaceae</taxon>
        <taxon>Pyricularia</taxon>
    </lineage>
</organism>
<dbReference type="Proteomes" id="UP000515153">
    <property type="component" value="Unplaced"/>
</dbReference>